<comment type="caution">
    <text evidence="1">The sequence shown here is derived from an EMBL/GenBank/DDBJ whole genome shotgun (WGS) entry which is preliminary data.</text>
</comment>
<name>A0A0F9DQB6_9ZZZZ</name>
<proteinExistence type="predicted"/>
<protein>
    <submittedName>
        <fullName evidence="1">Uncharacterized protein</fullName>
    </submittedName>
</protein>
<reference evidence="1" key="1">
    <citation type="journal article" date="2015" name="Nature">
        <title>Complex archaea that bridge the gap between prokaryotes and eukaryotes.</title>
        <authorList>
            <person name="Spang A."/>
            <person name="Saw J.H."/>
            <person name="Jorgensen S.L."/>
            <person name="Zaremba-Niedzwiedzka K."/>
            <person name="Martijn J."/>
            <person name="Lind A.E."/>
            <person name="van Eijk R."/>
            <person name="Schleper C."/>
            <person name="Guy L."/>
            <person name="Ettema T.J."/>
        </authorList>
    </citation>
    <scope>NUCLEOTIDE SEQUENCE</scope>
</reference>
<dbReference type="AlphaFoldDB" id="A0A0F9DQB6"/>
<sequence>TKRGFHVTSYLFLNDRYDPVLVLGRGGLEVPVTPFHEQTRELFLKRRLAPVHRNVVVLIKYN</sequence>
<dbReference type="EMBL" id="LAZR01028019">
    <property type="protein sequence ID" value="KKL63879.1"/>
    <property type="molecule type" value="Genomic_DNA"/>
</dbReference>
<accession>A0A0F9DQB6</accession>
<gene>
    <name evidence="1" type="ORF">LCGC14_2170710</name>
</gene>
<feature type="non-terminal residue" evidence="1">
    <location>
        <position position="1"/>
    </location>
</feature>
<organism evidence="1">
    <name type="scientific">marine sediment metagenome</name>
    <dbReference type="NCBI Taxonomy" id="412755"/>
    <lineage>
        <taxon>unclassified sequences</taxon>
        <taxon>metagenomes</taxon>
        <taxon>ecological metagenomes</taxon>
    </lineage>
</organism>
<evidence type="ECO:0000313" key="1">
    <source>
        <dbReference type="EMBL" id="KKL63879.1"/>
    </source>
</evidence>